<accession>A0ABU0HT26</accession>
<dbReference type="InterPro" id="IPR010985">
    <property type="entry name" value="Ribbon_hlx_hlx"/>
</dbReference>
<proteinExistence type="predicted"/>
<reference evidence="1 2" key="1">
    <citation type="submission" date="2023-07" db="EMBL/GenBank/DDBJ databases">
        <title>Genomic Encyclopedia of Type Strains, Phase IV (KMG-IV): sequencing the most valuable type-strain genomes for metagenomic binning, comparative biology and taxonomic classification.</title>
        <authorList>
            <person name="Goeker M."/>
        </authorList>
    </citation>
    <scope>NUCLEOTIDE SEQUENCE [LARGE SCALE GENOMIC DNA]</scope>
    <source>
        <strain evidence="1 2">DSM 19562</strain>
    </source>
</reference>
<keyword evidence="2" id="KW-1185">Reference proteome</keyword>
<dbReference type="Proteomes" id="UP001236369">
    <property type="component" value="Unassembled WGS sequence"/>
</dbReference>
<name>A0ABU0HT26_9HYPH</name>
<protein>
    <submittedName>
        <fullName evidence="1">HicB family RNase H-like nuclease</fullName>
    </submittedName>
</protein>
<sequence length="35" mass="3896">MKTRIEGLAAANKQSLNAWIMRCLETCANAQSQSR</sequence>
<gene>
    <name evidence="1" type="ORF">QO016_005016</name>
</gene>
<dbReference type="InterPro" id="IPR013321">
    <property type="entry name" value="Arc_rbn_hlx_hlx"/>
</dbReference>
<dbReference type="SUPFAM" id="SSF47598">
    <property type="entry name" value="Ribbon-helix-helix"/>
    <property type="match status" value="1"/>
</dbReference>
<evidence type="ECO:0000313" key="2">
    <source>
        <dbReference type="Proteomes" id="UP001236369"/>
    </source>
</evidence>
<comment type="caution">
    <text evidence="1">The sequence shown here is derived from an EMBL/GenBank/DDBJ whole genome shotgun (WGS) entry which is preliminary data.</text>
</comment>
<organism evidence="1 2">
    <name type="scientific">Methylobacterium persicinum</name>
    <dbReference type="NCBI Taxonomy" id="374426"/>
    <lineage>
        <taxon>Bacteria</taxon>
        <taxon>Pseudomonadati</taxon>
        <taxon>Pseudomonadota</taxon>
        <taxon>Alphaproteobacteria</taxon>
        <taxon>Hyphomicrobiales</taxon>
        <taxon>Methylobacteriaceae</taxon>
        <taxon>Methylobacterium</taxon>
    </lineage>
</organism>
<evidence type="ECO:0000313" key="1">
    <source>
        <dbReference type="EMBL" id="MDQ0445487.1"/>
    </source>
</evidence>
<dbReference type="EMBL" id="JAUSVV010000039">
    <property type="protein sequence ID" value="MDQ0445487.1"/>
    <property type="molecule type" value="Genomic_DNA"/>
</dbReference>
<dbReference type="Gene3D" id="1.10.1220.10">
    <property type="entry name" value="Met repressor-like"/>
    <property type="match status" value="1"/>
</dbReference>